<dbReference type="OrthoDB" id="9768249at2"/>
<keyword evidence="4" id="KW-0975">Bacterial flagellum</keyword>
<keyword evidence="6" id="KW-0282">Flagellum</keyword>
<dbReference type="SUPFAM" id="SSF64518">
    <property type="entry name" value="Phase 1 flagellin"/>
    <property type="match status" value="1"/>
</dbReference>
<comment type="similarity">
    <text evidence="3">Belongs to the bacterial flagellin family.</text>
</comment>
<dbReference type="RefSeq" id="WP_128353987.1">
    <property type="nucleotide sequence ID" value="NZ_CP022987.1"/>
</dbReference>
<reference evidence="6 7" key="1">
    <citation type="submission" date="2017-08" db="EMBL/GenBank/DDBJ databases">
        <authorList>
            <person name="Park S.-J."/>
            <person name="Kim H."/>
        </authorList>
    </citation>
    <scope>NUCLEOTIDE SEQUENCE [LARGE SCALE GENOMIC DNA]</scope>
    <source>
        <strain evidence="7">ye3</strain>
    </source>
</reference>
<dbReference type="EMBL" id="CP022987">
    <property type="protein sequence ID" value="QAA92935.1"/>
    <property type="molecule type" value="Genomic_DNA"/>
</dbReference>
<evidence type="ECO:0000313" key="6">
    <source>
        <dbReference type="EMBL" id="QAA92935.1"/>
    </source>
</evidence>
<dbReference type="InterPro" id="IPR001492">
    <property type="entry name" value="Flagellin"/>
</dbReference>
<keyword evidence="6" id="KW-0966">Cell projection</keyword>
<dbReference type="GO" id="GO:0005576">
    <property type="term" value="C:extracellular region"/>
    <property type="evidence" value="ECO:0007669"/>
    <property type="project" value="UniProtKB-SubCell"/>
</dbReference>
<name>A0A410G9Q3_9BURK</name>
<dbReference type="GO" id="GO:0071973">
    <property type="term" value="P:bacterial-type flagellum-dependent cell motility"/>
    <property type="evidence" value="ECO:0007669"/>
    <property type="project" value="InterPro"/>
</dbReference>
<dbReference type="Proteomes" id="UP000283474">
    <property type="component" value="Chromosome"/>
</dbReference>
<dbReference type="NCBIfam" id="TIGR02550">
    <property type="entry name" value="flagell_flgL"/>
    <property type="match status" value="1"/>
</dbReference>
<evidence type="ECO:0000256" key="1">
    <source>
        <dbReference type="ARBA" id="ARBA00004365"/>
    </source>
</evidence>
<dbReference type="InterPro" id="IPR001029">
    <property type="entry name" value="Flagellin_N"/>
</dbReference>
<evidence type="ECO:0000313" key="7">
    <source>
        <dbReference type="Proteomes" id="UP000283474"/>
    </source>
</evidence>
<dbReference type="Gene3D" id="1.20.1330.10">
    <property type="entry name" value="f41 fragment of flagellin, N-terminal domain"/>
    <property type="match status" value="2"/>
</dbReference>
<evidence type="ECO:0000256" key="3">
    <source>
        <dbReference type="ARBA" id="ARBA00005709"/>
    </source>
</evidence>
<gene>
    <name evidence="6" type="primary">flgL</name>
    <name evidence="6" type="ORF">CKA81_03060</name>
</gene>
<dbReference type="AlphaFoldDB" id="A0A410G9Q3"/>
<dbReference type="PANTHER" id="PTHR42792">
    <property type="entry name" value="FLAGELLIN"/>
    <property type="match status" value="1"/>
</dbReference>
<keyword evidence="6" id="KW-0969">Cilium</keyword>
<evidence type="ECO:0000256" key="2">
    <source>
        <dbReference type="ARBA" id="ARBA00004613"/>
    </source>
</evidence>
<accession>A0A410G9Q3</accession>
<dbReference type="PANTHER" id="PTHR42792:SF1">
    <property type="entry name" value="FLAGELLAR HOOK-ASSOCIATED PROTEIN 3"/>
    <property type="match status" value="1"/>
</dbReference>
<protein>
    <submittedName>
        <fullName evidence="6">Flagellar hook-associated protein 3</fullName>
    </submittedName>
</protein>
<evidence type="ECO:0000259" key="5">
    <source>
        <dbReference type="Pfam" id="PF00669"/>
    </source>
</evidence>
<dbReference type="KEGG" id="pus:CKA81_03060"/>
<dbReference type="GO" id="GO:0005198">
    <property type="term" value="F:structural molecule activity"/>
    <property type="evidence" value="ECO:0007669"/>
    <property type="project" value="InterPro"/>
</dbReference>
<sequence length="517" mass="54729">MRISSTLFFQTGLNSINAQQSDLMHLYQQVGSGRRMVTPADDPLSAAQAINIRQSQSLNVRFGENRGVLKQNLGIEENTLFSVTTLLQDIKTRLIEAGNGTMSDADRATLGNVLSSARTNLLGLANATDGSGQYLFSGARGDIPPFQDDNGSIEYKGDQFQRLIQADQTRRIAGSDVGTDVFNRAAPGTTGYISGADIGNGGTVVVSRPAITDAHGSGVGHTYNIEFTSESEYTVSVTDADDNPIYSYDRTDYVPGSTETLNLEGGVQVAISGTPVGGDKFVVEPISASPFTAVPQTTMAGAIIGTPRVSDSALVNENSIFGIQFDGAGQYSVYRMNPNDPTNITAGTLVPPPAPYVPGDLNTITLPDGMSLQMTGAVTAMDTVIVKPTPATANTNLNIFDTLDRIIASLENPIQGDAINSAAFQNTLASAIQRIDVNYNNVLTVRASVGARMNEIDAIDANGSLRGLGYSSLLSKMEDLDYYSATAQLQLRTSALEAAALAFRKIQGTSLFNMGSN</sequence>
<dbReference type="GO" id="GO:0009424">
    <property type="term" value="C:bacterial-type flagellum hook"/>
    <property type="evidence" value="ECO:0007669"/>
    <property type="project" value="InterPro"/>
</dbReference>
<feature type="domain" description="Flagellin N-terminal" evidence="5">
    <location>
        <begin position="12"/>
        <end position="139"/>
    </location>
</feature>
<comment type="subcellular location">
    <subcellularLocation>
        <location evidence="1">Bacterial flagellum</location>
    </subcellularLocation>
    <subcellularLocation>
        <location evidence="2">Secreted</location>
    </subcellularLocation>
</comment>
<dbReference type="InterPro" id="IPR013384">
    <property type="entry name" value="Flagell_FlgL"/>
</dbReference>
<proteinExistence type="inferred from homology"/>
<organism evidence="6 7">
    <name type="scientific">Pollutimonas thiosulfatoxidans</name>
    <dbReference type="NCBI Taxonomy" id="2028345"/>
    <lineage>
        <taxon>Bacteria</taxon>
        <taxon>Pseudomonadati</taxon>
        <taxon>Pseudomonadota</taxon>
        <taxon>Betaproteobacteria</taxon>
        <taxon>Burkholderiales</taxon>
        <taxon>Alcaligenaceae</taxon>
        <taxon>Pollutimonas</taxon>
    </lineage>
</organism>
<dbReference type="Pfam" id="PF00669">
    <property type="entry name" value="Flagellin_N"/>
    <property type="match status" value="1"/>
</dbReference>
<evidence type="ECO:0000256" key="4">
    <source>
        <dbReference type="ARBA" id="ARBA00023143"/>
    </source>
</evidence>
<keyword evidence="7" id="KW-1185">Reference proteome</keyword>